<feature type="transmembrane region" description="Helical" evidence="4">
    <location>
        <begin position="108"/>
        <end position="128"/>
    </location>
</feature>
<dbReference type="Gene3D" id="1.20.1250.20">
    <property type="entry name" value="MFS general substrate transporter like domains"/>
    <property type="match status" value="1"/>
</dbReference>
<protein>
    <submittedName>
        <fullName evidence="6">MFS transporter</fullName>
    </submittedName>
</protein>
<feature type="transmembrane region" description="Helical" evidence="4">
    <location>
        <begin position="309"/>
        <end position="334"/>
    </location>
</feature>
<dbReference type="InterPro" id="IPR036259">
    <property type="entry name" value="MFS_trans_sf"/>
</dbReference>
<dbReference type="Proteomes" id="UP000630528">
    <property type="component" value="Unassembled WGS sequence"/>
</dbReference>
<dbReference type="EMBL" id="JAEPWM010000003">
    <property type="protein sequence ID" value="MBK6006606.1"/>
    <property type="molecule type" value="Genomic_DNA"/>
</dbReference>
<accession>A0A934WMF7</accession>
<sequence length="406" mass="42364">MRPSSRIAPALLATLAAASLVSLLSFGVRSAFGLFTDPLTRELHLSREVYAIAIALQNLAWGVAQPVAGWVADRHGARRVILGGALLYALGLLVMALATSAWQVTLGAGVLAGLGMGGASYITVLAALGRAMPAEHRSWALGIGTAAGSLGQFVMVPLAQAAIASAGWRTGAWLLVAAMLVVLVAGALVRGDRAAAEQGGGSDSALAVLRTALRHPSYVLLVLGFFVCGFQLAFITVHFPAWLADHGLGGNVASWGIAMVGLFNVVGAYGAGVWGGHASRKNLLAGLYLARGLSILLLITLPLSGGTVLLFGASMGLLWLSTVPLTSGLVALFFGTRYMAMLFGVVFFSHQVGSFLGVYLGGWMYERTGSYELVWWCCIGLSLFAALVNLPIRERASQPFARLLAL</sequence>
<feature type="transmembrane region" description="Helical" evidence="4">
    <location>
        <begin position="283"/>
        <end position="303"/>
    </location>
</feature>
<dbReference type="Pfam" id="PF07690">
    <property type="entry name" value="MFS_1"/>
    <property type="match status" value="1"/>
</dbReference>
<evidence type="ECO:0000256" key="2">
    <source>
        <dbReference type="ARBA" id="ARBA00022989"/>
    </source>
</evidence>
<dbReference type="GO" id="GO:0022857">
    <property type="term" value="F:transmembrane transporter activity"/>
    <property type="evidence" value="ECO:0007669"/>
    <property type="project" value="InterPro"/>
</dbReference>
<dbReference type="PANTHER" id="PTHR11360:SF284">
    <property type="entry name" value="EG:103B4.3 PROTEIN-RELATED"/>
    <property type="match status" value="1"/>
</dbReference>
<feature type="transmembrane region" description="Helical" evidence="4">
    <location>
        <begin position="170"/>
        <end position="189"/>
    </location>
</feature>
<keyword evidence="7" id="KW-1185">Reference proteome</keyword>
<feature type="transmembrane region" description="Helical" evidence="4">
    <location>
        <begin position="80"/>
        <end position="102"/>
    </location>
</feature>
<dbReference type="PROSITE" id="PS50850">
    <property type="entry name" value="MFS"/>
    <property type="match status" value="1"/>
</dbReference>
<proteinExistence type="predicted"/>
<dbReference type="InterPro" id="IPR011701">
    <property type="entry name" value="MFS"/>
</dbReference>
<feature type="transmembrane region" description="Helical" evidence="4">
    <location>
        <begin position="218"/>
        <end position="240"/>
    </location>
</feature>
<dbReference type="InterPro" id="IPR050327">
    <property type="entry name" value="Proton-linked_MCT"/>
</dbReference>
<evidence type="ECO:0000259" key="5">
    <source>
        <dbReference type="PROSITE" id="PS50850"/>
    </source>
</evidence>
<evidence type="ECO:0000313" key="6">
    <source>
        <dbReference type="EMBL" id="MBK6006606.1"/>
    </source>
</evidence>
<evidence type="ECO:0000313" key="7">
    <source>
        <dbReference type="Proteomes" id="UP000630528"/>
    </source>
</evidence>
<keyword evidence="3 4" id="KW-0472">Membrane</keyword>
<feature type="domain" description="Major facilitator superfamily (MFS) profile" evidence="5">
    <location>
        <begin position="11"/>
        <end position="397"/>
    </location>
</feature>
<feature type="transmembrane region" description="Helical" evidence="4">
    <location>
        <begin position="252"/>
        <end position="271"/>
    </location>
</feature>
<evidence type="ECO:0000256" key="1">
    <source>
        <dbReference type="ARBA" id="ARBA00022692"/>
    </source>
</evidence>
<evidence type="ECO:0000256" key="3">
    <source>
        <dbReference type="ARBA" id="ARBA00023136"/>
    </source>
</evidence>
<name>A0A934WMF7_9BURK</name>
<gene>
    <name evidence="6" type="ORF">JJB11_10925</name>
</gene>
<dbReference type="SUPFAM" id="SSF103473">
    <property type="entry name" value="MFS general substrate transporter"/>
    <property type="match status" value="1"/>
</dbReference>
<feature type="transmembrane region" description="Helical" evidence="4">
    <location>
        <begin position="49"/>
        <end position="68"/>
    </location>
</feature>
<dbReference type="CDD" id="cd17355">
    <property type="entry name" value="MFS_YcxA_like"/>
    <property type="match status" value="1"/>
</dbReference>
<keyword evidence="2 4" id="KW-1133">Transmembrane helix</keyword>
<comment type="caution">
    <text evidence="6">The sequence shown here is derived from an EMBL/GenBank/DDBJ whole genome shotgun (WGS) entry which is preliminary data.</text>
</comment>
<evidence type="ECO:0000256" key="4">
    <source>
        <dbReference type="SAM" id="Phobius"/>
    </source>
</evidence>
<keyword evidence="1 4" id="KW-0812">Transmembrane</keyword>
<reference evidence="6" key="2">
    <citation type="submission" date="2021-01" db="EMBL/GenBank/DDBJ databases">
        <authorList>
            <person name="Kang M."/>
        </authorList>
    </citation>
    <scope>NUCLEOTIDE SEQUENCE</scope>
    <source>
        <strain evidence="6">KACC 17527</strain>
    </source>
</reference>
<organism evidence="6 7">
    <name type="scientific">Ramlibacter ginsenosidimutans</name>
    <dbReference type="NCBI Taxonomy" id="502333"/>
    <lineage>
        <taxon>Bacteria</taxon>
        <taxon>Pseudomonadati</taxon>
        <taxon>Pseudomonadota</taxon>
        <taxon>Betaproteobacteria</taxon>
        <taxon>Burkholderiales</taxon>
        <taxon>Comamonadaceae</taxon>
        <taxon>Ramlibacter</taxon>
    </lineage>
</organism>
<feature type="transmembrane region" description="Helical" evidence="4">
    <location>
        <begin position="341"/>
        <end position="361"/>
    </location>
</feature>
<reference evidence="6" key="1">
    <citation type="journal article" date="2012" name="J. Microbiol. Biotechnol.">
        <title>Ramlibacter ginsenosidimutans sp. nov., with ginsenoside-converting activity.</title>
        <authorList>
            <person name="Wang L."/>
            <person name="An D.S."/>
            <person name="Kim S.G."/>
            <person name="Jin F.X."/>
            <person name="Kim S.C."/>
            <person name="Lee S.T."/>
            <person name="Im W.T."/>
        </authorList>
    </citation>
    <scope>NUCLEOTIDE SEQUENCE</scope>
    <source>
        <strain evidence="6">KACC 17527</strain>
    </source>
</reference>
<dbReference type="AlphaFoldDB" id="A0A934WMF7"/>
<dbReference type="InterPro" id="IPR020846">
    <property type="entry name" value="MFS_dom"/>
</dbReference>
<dbReference type="PANTHER" id="PTHR11360">
    <property type="entry name" value="MONOCARBOXYLATE TRANSPORTER"/>
    <property type="match status" value="1"/>
</dbReference>
<feature type="transmembrane region" description="Helical" evidence="4">
    <location>
        <begin position="373"/>
        <end position="392"/>
    </location>
</feature>
<dbReference type="RefSeq" id="WP_201170325.1">
    <property type="nucleotide sequence ID" value="NZ_JAEPWM010000003.1"/>
</dbReference>
<feature type="transmembrane region" description="Helical" evidence="4">
    <location>
        <begin position="140"/>
        <end position="164"/>
    </location>
</feature>